<keyword evidence="2" id="KW-1133">Transmembrane helix</keyword>
<reference evidence="3" key="1">
    <citation type="submission" date="2023-10" db="EMBL/GenBank/DDBJ databases">
        <authorList>
            <person name="Hackl T."/>
        </authorList>
    </citation>
    <scope>NUCLEOTIDE SEQUENCE</scope>
</reference>
<dbReference type="AlphaFoldDB" id="A0AAI8V9P7"/>
<comment type="caution">
    <text evidence="3">The sequence shown here is derived from an EMBL/GenBank/DDBJ whole genome shotgun (WGS) entry which is preliminary data.</text>
</comment>
<dbReference type="Proteomes" id="UP001295740">
    <property type="component" value="Unassembled WGS sequence"/>
</dbReference>
<gene>
    <name evidence="3" type="ORF">KHLLAP_LOCUS863</name>
</gene>
<sequence>MDTYTTASQGPGLQSHSSQRSRGPRVAAVGASIALVVVYFFFAWLSDHTSQRGLTVIHAQACFLLTLIVARQVQHLDGLGRRTRWGLWTLGNSFAVGYHPVHNSWGATELSRAGKRSITIAMFVMSAMSGLMVERGNYFQGDGRCSIVS</sequence>
<protein>
    <submittedName>
        <fullName evidence="3">Uu.00g032480.m01.CDS01</fullName>
    </submittedName>
</protein>
<keyword evidence="2" id="KW-0812">Transmembrane</keyword>
<evidence type="ECO:0000256" key="2">
    <source>
        <dbReference type="SAM" id="Phobius"/>
    </source>
</evidence>
<evidence type="ECO:0000256" key="1">
    <source>
        <dbReference type="SAM" id="MobiDB-lite"/>
    </source>
</evidence>
<dbReference type="EMBL" id="CAUWAG010000003">
    <property type="protein sequence ID" value="CAJ2500395.1"/>
    <property type="molecule type" value="Genomic_DNA"/>
</dbReference>
<keyword evidence="2" id="KW-0472">Membrane</keyword>
<name>A0AAI8V9P7_9PEZI</name>
<organism evidence="3 4">
    <name type="scientific">Anthostomella pinea</name>
    <dbReference type="NCBI Taxonomy" id="933095"/>
    <lineage>
        <taxon>Eukaryota</taxon>
        <taxon>Fungi</taxon>
        <taxon>Dikarya</taxon>
        <taxon>Ascomycota</taxon>
        <taxon>Pezizomycotina</taxon>
        <taxon>Sordariomycetes</taxon>
        <taxon>Xylariomycetidae</taxon>
        <taxon>Xylariales</taxon>
        <taxon>Xylariaceae</taxon>
        <taxon>Anthostomella</taxon>
    </lineage>
</organism>
<evidence type="ECO:0000313" key="4">
    <source>
        <dbReference type="Proteomes" id="UP001295740"/>
    </source>
</evidence>
<keyword evidence="4" id="KW-1185">Reference proteome</keyword>
<accession>A0AAI8V9P7</accession>
<evidence type="ECO:0000313" key="3">
    <source>
        <dbReference type="EMBL" id="CAJ2500395.1"/>
    </source>
</evidence>
<feature type="transmembrane region" description="Helical" evidence="2">
    <location>
        <begin position="26"/>
        <end position="45"/>
    </location>
</feature>
<feature type="region of interest" description="Disordered" evidence="1">
    <location>
        <begin position="1"/>
        <end position="21"/>
    </location>
</feature>
<proteinExistence type="predicted"/>